<gene>
    <name evidence="7" type="ORF">H072_7783</name>
</gene>
<dbReference type="PANTHER" id="PTHR24198:SF165">
    <property type="entry name" value="ANKYRIN REPEAT-CONTAINING PROTEIN-RELATED"/>
    <property type="match status" value="1"/>
</dbReference>
<keyword evidence="1" id="KW-0677">Repeat</keyword>
<dbReference type="PRINTS" id="PR01415">
    <property type="entry name" value="ANKYRIN"/>
</dbReference>
<reference evidence="8" key="2">
    <citation type="submission" date="2013-04" db="EMBL/GenBank/DDBJ databases">
        <title>Genomic mechanisms accounting for the adaptation to parasitism in nematode-trapping fungi.</title>
        <authorList>
            <person name="Ahren D.G."/>
        </authorList>
    </citation>
    <scope>NUCLEOTIDE SEQUENCE [LARGE SCALE GENOMIC DNA]</scope>
    <source>
        <strain evidence="8">CBS 200.50</strain>
    </source>
</reference>
<evidence type="ECO:0000313" key="8">
    <source>
        <dbReference type="Proteomes" id="UP000015100"/>
    </source>
</evidence>
<dbReference type="EMBL" id="AQGS01000546">
    <property type="protein sequence ID" value="EPS38466.1"/>
    <property type="molecule type" value="Genomic_DNA"/>
</dbReference>
<dbReference type="InterPro" id="IPR002110">
    <property type="entry name" value="Ankyrin_rpt"/>
</dbReference>
<dbReference type="SUPFAM" id="SSF48403">
    <property type="entry name" value="Ankyrin repeat"/>
    <property type="match status" value="2"/>
</dbReference>
<keyword evidence="8" id="KW-1185">Reference proteome</keyword>
<dbReference type="InterPro" id="IPR036770">
    <property type="entry name" value="Ankyrin_rpt-contain_sf"/>
</dbReference>
<evidence type="ECO:0000256" key="1">
    <source>
        <dbReference type="ARBA" id="ARBA00022737"/>
    </source>
</evidence>
<dbReference type="PANTHER" id="PTHR24198">
    <property type="entry name" value="ANKYRIN REPEAT AND PROTEIN KINASE DOMAIN-CONTAINING PROTEIN"/>
    <property type="match status" value="1"/>
</dbReference>
<feature type="region of interest" description="Disordered" evidence="4">
    <location>
        <begin position="316"/>
        <end position="337"/>
    </location>
</feature>
<dbReference type="PROSITE" id="PS50088">
    <property type="entry name" value="ANK_REPEAT"/>
    <property type="match status" value="6"/>
</dbReference>
<dbReference type="OrthoDB" id="194358at2759"/>
<feature type="repeat" description="ANK" evidence="3">
    <location>
        <begin position="1162"/>
        <end position="1195"/>
    </location>
</feature>
<accession>S8ABH7</accession>
<reference evidence="7 8" key="1">
    <citation type="journal article" date="2013" name="PLoS Genet.">
        <title>Genomic mechanisms accounting for the adaptation to parasitism in nematode-trapping fungi.</title>
        <authorList>
            <person name="Meerupati T."/>
            <person name="Andersson K.M."/>
            <person name="Friman E."/>
            <person name="Kumar D."/>
            <person name="Tunlid A."/>
            <person name="Ahren D."/>
        </authorList>
    </citation>
    <scope>NUCLEOTIDE SEQUENCE [LARGE SCALE GENOMIC DNA]</scope>
    <source>
        <strain evidence="7 8">CBS 200.50</strain>
    </source>
</reference>
<feature type="repeat" description="ANK" evidence="3">
    <location>
        <begin position="857"/>
        <end position="889"/>
    </location>
</feature>
<keyword evidence="5" id="KW-1133">Transmembrane helix</keyword>
<evidence type="ECO:0000256" key="4">
    <source>
        <dbReference type="SAM" id="MobiDB-lite"/>
    </source>
</evidence>
<dbReference type="HOGENOM" id="CLU_001887_0_0_1"/>
<feature type="signal peptide" evidence="6">
    <location>
        <begin position="1"/>
        <end position="18"/>
    </location>
</feature>
<proteinExistence type="predicted"/>
<dbReference type="Proteomes" id="UP000015100">
    <property type="component" value="Unassembled WGS sequence"/>
</dbReference>
<sequence>MAPLGLLTAVVSVIRVCGTPSMRAFIGRAQESPGTAEVELLSCTSETTAELFNEGGIARVFGEPKILEVMVRESDDDTKTNFVVGLFSDVNEPYWKKTASSQKNTDLENELTSRYHRPNLSLNVGITRLPMAVSYAAAVVGVSLQVGMLVYAALTVYTFPDTFEIEDRGRAEAYAFPLTFSGTVLVCFGLFLCAFIIERCTDEIHYKQKDSKKKSRIYWVQPGGQSIGDQVFGSYIGYSDSAHYIRSTKADQRGSEMIVLWVAIGCSMVGFVVQFVGLRSMHASVILVQIGATIIMAIIRAMLRTQRLDGMKSILKPRNTKGSRQTSNQSMQSHNPKSTYGHEMDLLALHLYNVDAITFSIDPKGKLVELTDTPSMIRQLNETSRHISWGESIHGPIEVRKRLAQLTKGFNGPAWDDLKVRQLSHRLGSAIEGAMEIFATRPPVPSFSFFLWPITVKTTMKFDLTEPTFLSDEYFVPQQNLSSGSSSTYNPSTKTFHLQIYKQDGLYWRVERDQLEAILGLWLLSILVYDTRDKTFFNRIVNSRLIWTDEVGFDTADTWYNVWIQRRSDLTLQRPHGYWIHRLPTCLIDKHTFGRLTPLESSNIPRALHVQTTNSTLEMCAQDIFMSFIYAALQDIPDIGGTTQIRDKLTRVDEAGILLQNSKVEALVDSFELNELGSREDGYMCIFPILQKLGKMPKMDSVLDAVIKQSNTYQAQNKWNDAKALLGWLYTNPGVVEQYSAAEALTELFYAAMWHTDDDVINLGFTGICKLLKEEKNPRIIPRVQEYAWVGLRIAEDKGLDSHKAELIANGVNASLVDQYTEGLSLVEWAKKNSTIMIKYLVQKDASESHLNSQDSEGLTALSWLLKHKNTEMANLLMQNKANTNIVDKDGRTPLSYASEHGLPDLLKILLEKNDVDINIRAKSSSKTALMFAAESGDVECTRLLLEEKYLIIDQRDRDGNSALHVAATNGRVELLDLLLAKGADIAAQNTLERTPLHAAAENGHHEFIKAILSHSRDVNLADRKCTTALGIASIRGDLWTVELLLQHGAGISASRGRSAVSLAAEAGQLEVIKLLIKTHRSPQYKGDWDGNISGPIRMALFGNHEDVVRYLMSDEVDPDFMASKSELAMTLLDAVESNKATMVEVVIDVSRSLDINLVAFGGSTALHVAAKNCTDVGIVDVLLEHGANPNAKDGHSSQTPLHLAAERGHTEIFRKLVKKGADIHLHDDEGYSALVHAAWNGHETIVKDILTIGELDIICYESALKWAKKAGHDQVCNLLQDMKEQTIKLEEGPN</sequence>
<dbReference type="Gene3D" id="1.25.40.20">
    <property type="entry name" value="Ankyrin repeat-containing domain"/>
    <property type="match status" value="3"/>
</dbReference>
<feature type="repeat" description="ANK" evidence="3">
    <location>
        <begin position="890"/>
        <end position="914"/>
    </location>
</feature>
<evidence type="ECO:0000256" key="3">
    <source>
        <dbReference type="PROSITE-ProRule" id="PRU00023"/>
    </source>
</evidence>
<keyword evidence="5" id="KW-0472">Membrane</keyword>
<feature type="compositionally biased region" description="Polar residues" evidence="4">
    <location>
        <begin position="320"/>
        <end position="337"/>
    </location>
</feature>
<evidence type="ECO:0000256" key="5">
    <source>
        <dbReference type="SAM" id="Phobius"/>
    </source>
</evidence>
<evidence type="ECO:0000256" key="2">
    <source>
        <dbReference type="ARBA" id="ARBA00023043"/>
    </source>
</evidence>
<evidence type="ECO:0000313" key="7">
    <source>
        <dbReference type="EMBL" id="EPS38466.1"/>
    </source>
</evidence>
<feature type="transmembrane region" description="Helical" evidence="5">
    <location>
        <begin position="132"/>
        <end position="154"/>
    </location>
</feature>
<dbReference type="STRING" id="1284197.S8ABH7"/>
<keyword evidence="5" id="KW-0812">Transmembrane</keyword>
<feature type="transmembrane region" description="Helical" evidence="5">
    <location>
        <begin position="258"/>
        <end position="277"/>
    </location>
</feature>
<feature type="transmembrane region" description="Helical" evidence="5">
    <location>
        <begin position="283"/>
        <end position="303"/>
    </location>
</feature>
<feature type="repeat" description="ANK" evidence="3">
    <location>
        <begin position="992"/>
        <end position="1024"/>
    </location>
</feature>
<protein>
    <submittedName>
        <fullName evidence="7">Uncharacterized protein</fullName>
    </submittedName>
</protein>
<feature type="chain" id="PRO_5004548374" evidence="6">
    <location>
        <begin position="19"/>
        <end position="1295"/>
    </location>
</feature>
<feature type="transmembrane region" description="Helical" evidence="5">
    <location>
        <begin position="174"/>
        <end position="197"/>
    </location>
</feature>
<keyword evidence="2 3" id="KW-0040">ANK repeat</keyword>
<keyword evidence="6" id="KW-0732">Signal</keyword>
<evidence type="ECO:0000256" key="6">
    <source>
        <dbReference type="SAM" id="SignalP"/>
    </source>
</evidence>
<organism evidence="7 8">
    <name type="scientific">Dactylellina haptotyla (strain CBS 200.50)</name>
    <name type="common">Nematode-trapping fungus</name>
    <name type="synonym">Monacrosporium haptotylum</name>
    <dbReference type="NCBI Taxonomy" id="1284197"/>
    <lineage>
        <taxon>Eukaryota</taxon>
        <taxon>Fungi</taxon>
        <taxon>Dikarya</taxon>
        <taxon>Ascomycota</taxon>
        <taxon>Pezizomycotina</taxon>
        <taxon>Orbiliomycetes</taxon>
        <taxon>Orbiliales</taxon>
        <taxon>Orbiliaceae</taxon>
        <taxon>Dactylellina</taxon>
    </lineage>
</organism>
<feature type="repeat" description="ANK" evidence="3">
    <location>
        <begin position="1197"/>
        <end position="1229"/>
    </location>
</feature>
<name>S8ABH7_DACHA</name>
<comment type="caution">
    <text evidence="7">The sequence shown here is derived from an EMBL/GenBank/DDBJ whole genome shotgun (WGS) entry which is preliminary data.</text>
</comment>
<dbReference type="Pfam" id="PF13857">
    <property type="entry name" value="Ank_5"/>
    <property type="match status" value="1"/>
</dbReference>
<dbReference type="eggNOG" id="KOG4177">
    <property type="taxonomic scope" value="Eukaryota"/>
</dbReference>
<dbReference type="PROSITE" id="PS50297">
    <property type="entry name" value="ANK_REP_REGION"/>
    <property type="match status" value="5"/>
</dbReference>
<feature type="repeat" description="ANK" evidence="3">
    <location>
        <begin position="959"/>
        <end position="991"/>
    </location>
</feature>
<dbReference type="SMART" id="SM00248">
    <property type="entry name" value="ANK"/>
    <property type="match status" value="12"/>
</dbReference>
<dbReference type="Pfam" id="PF12796">
    <property type="entry name" value="Ank_2"/>
    <property type="match status" value="1"/>
</dbReference>
<dbReference type="Pfam" id="PF13637">
    <property type="entry name" value="Ank_4"/>
    <property type="match status" value="1"/>
</dbReference>